<sequence length="158" mass="17923">MLKPQQLRKALTDSVPLLQRNPDSLNVFIDSGRVVSTLATSLSFEYQYRLNMVITDYTGNIDLLIVPMLEWLRVNEPDIMATKEKQQTGFTFKADVVSDTASDISIDLQLTERVIIRRVGDELHVEHVGENPLPENDARPVQLYAYGQLISEWQSCAT</sequence>
<dbReference type="EMBL" id="JANIET010000001">
    <property type="protein sequence ID" value="MCQ8229101.1"/>
    <property type="molecule type" value="Genomic_DNA"/>
</dbReference>
<dbReference type="Pfam" id="PF06891">
    <property type="entry name" value="P2_Phage_GpR"/>
    <property type="match status" value="1"/>
</dbReference>
<reference evidence="1 2" key="1">
    <citation type="submission" date="2022-07" db="EMBL/GenBank/DDBJ databases">
        <title>Pantoea trifolii sp. nov. isolated from root nodules of Trifolium rubens.</title>
        <authorList>
            <person name="Kalita M."/>
            <person name="Wdowiak-Wrobel S."/>
            <person name="Marek-Kozaczuk M."/>
            <person name="Palusinska-Szysz M."/>
            <person name="Sokolowski W."/>
            <person name="Coutinho T."/>
            <person name="Hlahane L."/>
        </authorList>
    </citation>
    <scope>NUCLEOTIDE SEQUENCE [LARGE SCALE GENOMIC DNA]</scope>
    <source>
        <strain evidence="1 2">MMK2</strain>
    </source>
</reference>
<gene>
    <name evidence="1" type="ORF">NQH49_16680</name>
</gene>
<dbReference type="Proteomes" id="UP001300015">
    <property type="component" value="Unassembled WGS sequence"/>
</dbReference>
<organism evidence="1 2">
    <name type="scientific">Pantoea trifolii</name>
    <dbReference type="NCBI Taxonomy" id="2968030"/>
    <lineage>
        <taxon>Bacteria</taxon>
        <taxon>Pseudomonadati</taxon>
        <taxon>Pseudomonadota</taxon>
        <taxon>Gammaproteobacteria</taxon>
        <taxon>Enterobacterales</taxon>
        <taxon>Erwiniaceae</taxon>
        <taxon>Pantoea</taxon>
    </lineage>
</organism>
<proteinExistence type="predicted"/>
<comment type="caution">
    <text evidence="1">The sequence shown here is derived from an EMBL/GenBank/DDBJ whole genome shotgun (WGS) entry which is preliminary data.</text>
</comment>
<evidence type="ECO:0000313" key="1">
    <source>
        <dbReference type="EMBL" id="MCQ8229101.1"/>
    </source>
</evidence>
<accession>A0ABT1VNI3</accession>
<evidence type="ECO:0000313" key="2">
    <source>
        <dbReference type="Proteomes" id="UP001300015"/>
    </source>
</evidence>
<keyword evidence="2" id="KW-1185">Reference proteome</keyword>
<protein>
    <submittedName>
        <fullName evidence="1">Phage tail protein</fullName>
    </submittedName>
</protein>
<name>A0ABT1VNI3_9GAMM</name>
<dbReference type="RefSeq" id="WP_256697498.1">
    <property type="nucleotide sequence ID" value="NZ_JANIES010000001.1"/>
</dbReference>
<dbReference type="InterPro" id="IPR009678">
    <property type="entry name" value="Phage_tail_completion_R"/>
</dbReference>